<protein>
    <submittedName>
        <fullName evidence="1">Type II toxin-antitoxin system RelE/ParE family toxin</fullName>
    </submittedName>
</protein>
<dbReference type="AlphaFoldDB" id="A0A2H0U518"/>
<dbReference type="InterPro" id="IPR009241">
    <property type="entry name" value="HigB-like"/>
</dbReference>
<dbReference type="Proteomes" id="UP000229128">
    <property type="component" value="Unassembled WGS sequence"/>
</dbReference>
<comment type="caution">
    <text evidence="1">The sequence shown here is derived from an EMBL/GenBank/DDBJ whole genome shotgun (WGS) entry which is preliminary data.</text>
</comment>
<gene>
    <name evidence="1" type="ORF">COU24_03080</name>
</gene>
<evidence type="ECO:0000313" key="2">
    <source>
        <dbReference type="Proteomes" id="UP000229128"/>
    </source>
</evidence>
<sequence>MKILFDHQVEMFIASLEKPTIAKVLRAIDLLECFGCQLGLPQSKKVKNNLFELRIRGQREVQIFYTFKDGMAILFHGFIKKSQKIPKQELGQAIRKLRDLT</sequence>
<proteinExistence type="predicted"/>
<dbReference type="EMBL" id="PFBQ01000057">
    <property type="protein sequence ID" value="PIR80611.1"/>
    <property type="molecule type" value="Genomic_DNA"/>
</dbReference>
<evidence type="ECO:0000313" key="1">
    <source>
        <dbReference type="EMBL" id="PIR80611.1"/>
    </source>
</evidence>
<reference evidence="2" key="1">
    <citation type="submission" date="2017-09" db="EMBL/GenBank/DDBJ databases">
        <title>Depth-based differentiation of microbial function through sediment-hosted aquifers and enrichment of novel symbionts in the deep terrestrial subsurface.</title>
        <authorList>
            <person name="Probst A.J."/>
            <person name="Ladd B."/>
            <person name="Jarett J.K."/>
            <person name="Geller-Mcgrath D.E."/>
            <person name="Sieber C.M.K."/>
            <person name="Emerson J.B."/>
            <person name="Anantharaman K."/>
            <person name="Thomas B.C."/>
            <person name="Malmstrom R."/>
            <person name="Stieglmeier M."/>
            <person name="Klingl A."/>
            <person name="Woyke T."/>
            <person name="Ryan C.M."/>
            <person name="Banfield J.F."/>
        </authorList>
    </citation>
    <scope>NUCLEOTIDE SEQUENCE [LARGE SCALE GENOMIC DNA]</scope>
</reference>
<dbReference type="Pfam" id="PF05973">
    <property type="entry name" value="Gp49"/>
    <property type="match status" value="1"/>
</dbReference>
<accession>A0A2H0U518</accession>
<organism evidence="1 2">
    <name type="scientific">Candidatus Kuenenbacteria bacterium CG10_big_fil_rev_8_21_14_0_10_39_14</name>
    <dbReference type="NCBI Taxonomy" id="1974619"/>
    <lineage>
        <taxon>Bacteria</taxon>
        <taxon>Candidatus Kueneniibacteriota</taxon>
    </lineage>
</organism>
<name>A0A2H0U518_9BACT</name>